<name>A0AA35SQH2_GEOBA</name>
<dbReference type="EMBL" id="CASHTH010002728">
    <property type="protein sequence ID" value="CAI8034380.1"/>
    <property type="molecule type" value="Genomic_DNA"/>
</dbReference>
<evidence type="ECO:0000256" key="1">
    <source>
        <dbReference type="SAM" id="MobiDB-lite"/>
    </source>
</evidence>
<proteinExistence type="predicted"/>
<accession>A0AA35SQH2</accession>
<dbReference type="AlphaFoldDB" id="A0AA35SQH2"/>
<sequence>MDYYSRHHIFASLTEPFTALQVCMQGAMETLLLADRLTFLREHGLSPILLPLFDDLVSPRNIAIVTTLPGKTSCSDDRENSRGSETCALDHSSPLSPRAGK</sequence>
<evidence type="ECO:0000313" key="3">
    <source>
        <dbReference type="Proteomes" id="UP001174909"/>
    </source>
</evidence>
<evidence type="ECO:0000313" key="2">
    <source>
        <dbReference type="EMBL" id="CAI8034380.1"/>
    </source>
</evidence>
<organism evidence="2 3">
    <name type="scientific">Geodia barretti</name>
    <name type="common">Barrett's horny sponge</name>
    <dbReference type="NCBI Taxonomy" id="519541"/>
    <lineage>
        <taxon>Eukaryota</taxon>
        <taxon>Metazoa</taxon>
        <taxon>Porifera</taxon>
        <taxon>Demospongiae</taxon>
        <taxon>Heteroscleromorpha</taxon>
        <taxon>Tetractinellida</taxon>
        <taxon>Astrophorina</taxon>
        <taxon>Geodiidae</taxon>
        <taxon>Geodia</taxon>
    </lineage>
</organism>
<dbReference type="InterPro" id="IPR052220">
    <property type="entry name" value="METTL25"/>
</dbReference>
<comment type="caution">
    <text evidence="2">The sequence shown here is derived from an EMBL/GenBank/DDBJ whole genome shotgun (WGS) entry which is preliminary data.</text>
</comment>
<gene>
    <name evidence="2" type="ORF">GBAR_LOCUS19364</name>
</gene>
<keyword evidence="3" id="KW-1185">Reference proteome</keyword>
<dbReference type="PANTHER" id="PTHR12496:SF0">
    <property type="entry name" value="METHYLTRANSFERASE DOMAIN-CONTAINING PROTEIN"/>
    <property type="match status" value="1"/>
</dbReference>
<feature type="region of interest" description="Disordered" evidence="1">
    <location>
        <begin position="71"/>
        <end position="101"/>
    </location>
</feature>
<reference evidence="2" key="1">
    <citation type="submission" date="2023-03" db="EMBL/GenBank/DDBJ databases">
        <authorList>
            <person name="Steffen K."/>
            <person name="Cardenas P."/>
        </authorList>
    </citation>
    <scope>NUCLEOTIDE SEQUENCE</scope>
</reference>
<dbReference type="Proteomes" id="UP001174909">
    <property type="component" value="Unassembled WGS sequence"/>
</dbReference>
<protein>
    <submittedName>
        <fullName evidence="2">Uncharacterized protein</fullName>
    </submittedName>
</protein>
<dbReference type="PANTHER" id="PTHR12496">
    <property type="entry name" value="CGI-41 METHYLTRANSFERASE"/>
    <property type="match status" value="1"/>
</dbReference>